<dbReference type="InterPro" id="IPR012677">
    <property type="entry name" value="Nucleotide-bd_a/b_plait_sf"/>
</dbReference>
<reference evidence="2" key="1">
    <citation type="submission" date="2023-03" db="EMBL/GenBank/DDBJ databases">
        <title>Massive genome expansion in bonnet fungi (Mycena s.s.) driven by repeated elements and novel gene families across ecological guilds.</title>
        <authorList>
            <consortium name="Lawrence Berkeley National Laboratory"/>
            <person name="Harder C.B."/>
            <person name="Miyauchi S."/>
            <person name="Viragh M."/>
            <person name="Kuo A."/>
            <person name="Thoen E."/>
            <person name="Andreopoulos B."/>
            <person name="Lu D."/>
            <person name="Skrede I."/>
            <person name="Drula E."/>
            <person name="Henrissat B."/>
            <person name="Morin E."/>
            <person name="Kohler A."/>
            <person name="Barry K."/>
            <person name="LaButti K."/>
            <person name="Morin E."/>
            <person name="Salamov A."/>
            <person name="Lipzen A."/>
            <person name="Mereny Z."/>
            <person name="Hegedus B."/>
            <person name="Baldrian P."/>
            <person name="Stursova M."/>
            <person name="Weitz H."/>
            <person name="Taylor A."/>
            <person name="Grigoriev I.V."/>
            <person name="Nagy L.G."/>
            <person name="Martin F."/>
            <person name="Kauserud H."/>
        </authorList>
    </citation>
    <scope>NUCLEOTIDE SEQUENCE</scope>
    <source>
        <strain evidence="2">CBHHK067</strain>
    </source>
</reference>
<proteinExistence type="predicted"/>
<organism evidence="2 3">
    <name type="scientific">Mycena rosella</name>
    <name type="common">Pink bonnet</name>
    <name type="synonym">Agaricus rosellus</name>
    <dbReference type="NCBI Taxonomy" id="1033263"/>
    <lineage>
        <taxon>Eukaryota</taxon>
        <taxon>Fungi</taxon>
        <taxon>Dikarya</taxon>
        <taxon>Basidiomycota</taxon>
        <taxon>Agaricomycotina</taxon>
        <taxon>Agaricomycetes</taxon>
        <taxon>Agaricomycetidae</taxon>
        <taxon>Agaricales</taxon>
        <taxon>Marasmiineae</taxon>
        <taxon>Mycenaceae</taxon>
        <taxon>Mycena</taxon>
    </lineage>
</organism>
<dbReference type="Gene3D" id="3.30.70.330">
    <property type="match status" value="1"/>
</dbReference>
<feature type="region of interest" description="Disordered" evidence="1">
    <location>
        <begin position="128"/>
        <end position="157"/>
    </location>
</feature>
<dbReference type="InterPro" id="IPR035979">
    <property type="entry name" value="RBD_domain_sf"/>
</dbReference>
<dbReference type="AlphaFoldDB" id="A0AAD7DSF1"/>
<keyword evidence="3" id="KW-1185">Reference proteome</keyword>
<sequence length="183" mass="19641">MTGRVGQDTGCKARGCVKKVLSMANTYRFAEKAQSIQSVYRKFPKVYESIQGLSNICRNLVEGTSDETLKLACFLCTPHSINSGISWRFVIIQSSEEAEAAIKGLNNQELDGSIIEVALSSVPSIDSQSARIGRRGEDPNHRIGGHSGGDRLEGGASEHPAGAPFFHSLLARTAICLCQVMAG</sequence>
<dbReference type="SUPFAM" id="SSF54928">
    <property type="entry name" value="RNA-binding domain, RBD"/>
    <property type="match status" value="1"/>
</dbReference>
<accession>A0AAD7DSF1</accession>
<evidence type="ECO:0000313" key="3">
    <source>
        <dbReference type="Proteomes" id="UP001221757"/>
    </source>
</evidence>
<dbReference type="GO" id="GO:0003676">
    <property type="term" value="F:nucleic acid binding"/>
    <property type="evidence" value="ECO:0007669"/>
    <property type="project" value="InterPro"/>
</dbReference>
<evidence type="ECO:0008006" key="4">
    <source>
        <dbReference type="Google" id="ProtNLM"/>
    </source>
</evidence>
<evidence type="ECO:0000256" key="1">
    <source>
        <dbReference type="SAM" id="MobiDB-lite"/>
    </source>
</evidence>
<name>A0AAD7DSF1_MYCRO</name>
<comment type="caution">
    <text evidence="2">The sequence shown here is derived from an EMBL/GenBank/DDBJ whole genome shotgun (WGS) entry which is preliminary data.</text>
</comment>
<dbReference type="Proteomes" id="UP001221757">
    <property type="component" value="Unassembled WGS sequence"/>
</dbReference>
<evidence type="ECO:0000313" key="2">
    <source>
        <dbReference type="EMBL" id="KAJ7698319.1"/>
    </source>
</evidence>
<protein>
    <recommendedName>
        <fullName evidence="4">RRM domain-containing protein</fullName>
    </recommendedName>
</protein>
<dbReference type="EMBL" id="JARKIE010000026">
    <property type="protein sequence ID" value="KAJ7698319.1"/>
    <property type="molecule type" value="Genomic_DNA"/>
</dbReference>
<gene>
    <name evidence="2" type="ORF">B0H17DRAFT_1129844</name>
</gene>